<protein>
    <submittedName>
        <fullName evidence="1">Uncharacterized protein</fullName>
    </submittedName>
</protein>
<accession>A0A165KB97</accession>
<keyword evidence="2" id="KW-1185">Reference proteome</keyword>
<dbReference type="EMBL" id="KV425947">
    <property type="protein sequence ID" value="KZV96081.1"/>
    <property type="molecule type" value="Genomic_DNA"/>
</dbReference>
<reference evidence="1 2" key="1">
    <citation type="journal article" date="2016" name="Mol. Biol. Evol.">
        <title>Comparative Genomics of Early-Diverging Mushroom-Forming Fungi Provides Insights into the Origins of Lignocellulose Decay Capabilities.</title>
        <authorList>
            <person name="Nagy L.G."/>
            <person name="Riley R."/>
            <person name="Tritt A."/>
            <person name="Adam C."/>
            <person name="Daum C."/>
            <person name="Floudas D."/>
            <person name="Sun H."/>
            <person name="Yadav J.S."/>
            <person name="Pangilinan J."/>
            <person name="Larsson K.H."/>
            <person name="Matsuura K."/>
            <person name="Barry K."/>
            <person name="Labutti K."/>
            <person name="Kuo R."/>
            <person name="Ohm R.A."/>
            <person name="Bhattacharya S.S."/>
            <person name="Shirouzu T."/>
            <person name="Yoshinaga Y."/>
            <person name="Martin F.M."/>
            <person name="Grigoriev I.V."/>
            <person name="Hibbett D.S."/>
        </authorList>
    </citation>
    <scope>NUCLEOTIDE SEQUENCE [LARGE SCALE GENOMIC DNA]</scope>
    <source>
        <strain evidence="1 2">HHB12029</strain>
    </source>
</reference>
<proteinExistence type="predicted"/>
<name>A0A165KB97_EXIGL</name>
<organism evidence="1 2">
    <name type="scientific">Exidia glandulosa HHB12029</name>
    <dbReference type="NCBI Taxonomy" id="1314781"/>
    <lineage>
        <taxon>Eukaryota</taxon>
        <taxon>Fungi</taxon>
        <taxon>Dikarya</taxon>
        <taxon>Basidiomycota</taxon>
        <taxon>Agaricomycotina</taxon>
        <taxon>Agaricomycetes</taxon>
        <taxon>Auriculariales</taxon>
        <taxon>Exidiaceae</taxon>
        <taxon>Exidia</taxon>
    </lineage>
</organism>
<evidence type="ECO:0000313" key="1">
    <source>
        <dbReference type="EMBL" id="KZV96081.1"/>
    </source>
</evidence>
<dbReference type="InParanoid" id="A0A165KB97"/>
<dbReference type="Proteomes" id="UP000077266">
    <property type="component" value="Unassembled WGS sequence"/>
</dbReference>
<evidence type="ECO:0000313" key="2">
    <source>
        <dbReference type="Proteomes" id="UP000077266"/>
    </source>
</evidence>
<gene>
    <name evidence="1" type="ORF">EXIGLDRAFT_441850</name>
</gene>
<dbReference type="AlphaFoldDB" id="A0A165KB97"/>
<sequence length="259" mass="26927">MDELSIGVAVSRAGTGFAPASIARRAPPQEQGVMASFADAAVLRPEASPLPDVAPVVHAAVAPHTSFSAEEASDDRTNVLNNTVSVVECSARVVVASQRSATFPLTSFATEALRPEAERLGCPTADFRVANCDAVLVAFGSSVPGVTSTATAADGTSLVRQTLEHAARVDEYTGANAPSSHNIVDHDNLSASQVTLAGAGVVGSSVPETTIAAPLPGQPTVRVEPWQGYMIFDAFPYDEGGPRVPFDRDELPTDLAFFH</sequence>